<organism evidence="1 2">
    <name type="scientific">Chaenocephalus aceratus</name>
    <name type="common">Blackfin icefish</name>
    <name type="synonym">Chaenichthys aceratus</name>
    <dbReference type="NCBI Taxonomy" id="36190"/>
    <lineage>
        <taxon>Eukaryota</taxon>
        <taxon>Metazoa</taxon>
        <taxon>Chordata</taxon>
        <taxon>Craniata</taxon>
        <taxon>Vertebrata</taxon>
        <taxon>Euteleostomi</taxon>
        <taxon>Actinopterygii</taxon>
        <taxon>Neopterygii</taxon>
        <taxon>Teleostei</taxon>
        <taxon>Neoteleostei</taxon>
        <taxon>Acanthomorphata</taxon>
        <taxon>Eupercaria</taxon>
        <taxon>Perciformes</taxon>
        <taxon>Notothenioidei</taxon>
        <taxon>Channichthyidae</taxon>
        <taxon>Chaenocephalus</taxon>
    </lineage>
</organism>
<dbReference type="Proteomes" id="UP001057452">
    <property type="component" value="Chromosome 17"/>
</dbReference>
<gene>
    <name evidence="1" type="ORF">KUCAC02_018492</name>
</gene>
<evidence type="ECO:0000313" key="1">
    <source>
        <dbReference type="EMBL" id="KAI4809619.1"/>
    </source>
</evidence>
<dbReference type="EMBL" id="CM043801">
    <property type="protein sequence ID" value="KAI4809619.1"/>
    <property type="molecule type" value="Genomic_DNA"/>
</dbReference>
<keyword evidence="2" id="KW-1185">Reference proteome</keyword>
<proteinExistence type="predicted"/>
<name>A0ACB9W9D1_CHAAC</name>
<accession>A0ACB9W9D1</accession>
<protein>
    <submittedName>
        <fullName evidence="1">Uncharacterized protein</fullName>
    </submittedName>
</protein>
<sequence>MEKKVTLMPLISADKVQVKVCTLQSAESKVGTFGEKVDSFELEYFLPPRPPAAPKKTPAVARKRTPAAAAAPTKITTAAPKVSPVMTPLDPTPPTVPRTKRRVSRRVMLLQPAKAIAGEEAASDCSLQATNDKQVEQVELQPLTNPMEGLSACFKLLASNDWGKKVQSLKILQALAQHHSQTLKTKRWLYLTSRAVCEPQGDGLGGRSHRPSSAAQTSADRQQLCSVAGRSCTGRHAGELQPWADSEHSVEHGTEAPLCRSKREHGPPHAPLGRQIGLLGSKNELHRTLPTSRLQNVHHGQILLQKLASNQTFLNLWTKIIPETVRAPLDKTLKKSKL</sequence>
<comment type="caution">
    <text evidence="1">The sequence shown here is derived from an EMBL/GenBank/DDBJ whole genome shotgun (WGS) entry which is preliminary data.</text>
</comment>
<evidence type="ECO:0000313" key="2">
    <source>
        <dbReference type="Proteomes" id="UP001057452"/>
    </source>
</evidence>
<reference evidence="1" key="1">
    <citation type="submission" date="2022-05" db="EMBL/GenBank/DDBJ databases">
        <title>Chromosome-level genome of Chaenocephalus aceratus.</title>
        <authorList>
            <person name="Park H."/>
        </authorList>
    </citation>
    <scope>NUCLEOTIDE SEQUENCE</scope>
    <source>
        <strain evidence="1">KU_202001</strain>
    </source>
</reference>